<evidence type="ECO:0000313" key="1">
    <source>
        <dbReference type="EMBL" id="GLS25307.1"/>
    </source>
</evidence>
<sequence>MPSTVTSSNNQEVLSEAWLKEEKFKEERLKVTTLAAPKEKCERHSGYLCVMKSLKKEYICM</sequence>
<dbReference type="AlphaFoldDB" id="A0AA37T5Q1"/>
<dbReference type="EMBL" id="BSPD01000029">
    <property type="protein sequence ID" value="GLS25307.1"/>
    <property type="molecule type" value="Genomic_DNA"/>
</dbReference>
<accession>A0AA37T5Q1</accession>
<keyword evidence="2" id="KW-1185">Reference proteome</keyword>
<organism evidence="1 2">
    <name type="scientific">Marinibactrum halimedae</name>
    <dbReference type="NCBI Taxonomy" id="1444977"/>
    <lineage>
        <taxon>Bacteria</taxon>
        <taxon>Pseudomonadati</taxon>
        <taxon>Pseudomonadota</taxon>
        <taxon>Gammaproteobacteria</taxon>
        <taxon>Cellvibrionales</taxon>
        <taxon>Cellvibrionaceae</taxon>
        <taxon>Marinibactrum</taxon>
    </lineage>
</organism>
<protein>
    <submittedName>
        <fullName evidence="1">Uncharacterized protein</fullName>
    </submittedName>
</protein>
<dbReference type="Proteomes" id="UP001156870">
    <property type="component" value="Unassembled WGS sequence"/>
</dbReference>
<gene>
    <name evidence="1" type="ORF">GCM10007877_10210</name>
</gene>
<name>A0AA37T5Q1_9GAMM</name>
<comment type="caution">
    <text evidence="1">The sequence shown here is derived from an EMBL/GenBank/DDBJ whole genome shotgun (WGS) entry which is preliminary data.</text>
</comment>
<reference evidence="1 2" key="1">
    <citation type="journal article" date="2014" name="Int. J. Syst. Evol. Microbiol.">
        <title>Complete genome sequence of Corynebacterium casei LMG S-19264T (=DSM 44701T), isolated from a smear-ripened cheese.</title>
        <authorList>
            <consortium name="US DOE Joint Genome Institute (JGI-PGF)"/>
            <person name="Walter F."/>
            <person name="Albersmeier A."/>
            <person name="Kalinowski J."/>
            <person name="Ruckert C."/>
        </authorList>
    </citation>
    <scope>NUCLEOTIDE SEQUENCE [LARGE SCALE GENOMIC DNA]</scope>
    <source>
        <strain evidence="1 2">NBRC 110095</strain>
    </source>
</reference>
<evidence type="ECO:0000313" key="2">
    <source>
        <dbReference type="Proteomes" id="UP001156870"/>
    </source>
</evidence>
<proteinExistence type="predicted"/>